<dbReference type="Pfam" id="PF12770">
    <property type="entry name" value="CHAT"/>
    <property type="match status" value="1"/>
</dbReference>
<gene>
    <name evidence="4" type="ORF">PMEA_00022431</name>
</gene>
<dbReference type="PANTHER" id="PTHR10098:SF108">
    <property type="entry name" value="TETRATRICOPEPTIDE REPEAT PROTEIN 28"/>
    <property type="match status" value="1"/>
</dbReference>
<evidence type="ECO:0000256" key="2">
    <source>
        <dbReference type="SAM" id="MobiDB-lite"/>
    </source>
</evidence>
<dbReference type="Gene3D" id="1.25.40.10">
    <property type="entry name" value="Tetratricopeptide repeat domain"/>
    <property type="match status" value="1"/>
</dbReference>
<keyword evidence="5" id="KW-1185">Reference proteome</keyword>
<dbReference type="EMBL" id="CALNXJ010000040">
    <property type="protein sequence ID" value="CAH3145239.1"/>
    <property type="molecule type" value="Genomic_DNA"/>
</dbReference>
<dbReference type="PANTHER" id="PTHR10098">
    <property type="entry name" value="RAPSYN-RELATED"/>
    <property type="match status" value="1"/>
</dbReference>
<feature type="repeat" description="TPR" evidence="1">
    <location>
        <begin position="110"/>
        <end position="143"/>
    </location>
</feature>
<evidence type="ECO:0000313" key="4">
    <source>
        <dbReference type="EMBL" id="CAH3145239.1"/>
    </source>
</evidence>
<dbReference type="InterPro" id="IPR019734">
    <property type="entry name" value="TPR_rpt"/>
</dbReference>
<comment type="caution">
    <text evidence="4">The sequence shown here is derived from an EMBL/GenBank/DDBJ whole genome shotgun (WGS) entry which is preliminary data.</text>
</comment>
<reference evidence="4 5" key="1">
    <citation type="submission" date="2022-05" db="EMBL/GenBank/DDBJ databases">
        <authorList>
            <consortium name="Genoscope - CEA"/>
            <person name="William W."/>
        </authorList>
    </citation>
    <scope>NUCLEOTIDE SEQUENCE [LARGE SCALE GENOMIC DNA]</scope>
</reference>
<dbReference type="SUPFAM" id="SSF48452">
    <property type="entry name" value="TPR-like"/>
    <property type="match status" value="1"/>
</dbReference>
<feature type="region of interest" description="Disordered" evidence="2">
    <location>
        <begin position="292"/>
        <end position="317"/>
    </location>
</feature>
<keyword evidence="1" id="KW-0802">TPR repeat</keyword>
<name>A0AAU9XDG1_9CNID</name>
<protein>
    <recommendedName>
        <fullName evidence="3">CHAT domain-containing protein</fullName>
    </recommendedName>
</protein>
<feature type="repeat" description="TPR" evidence="1">
    <location>
        <begin position="70"/>
        <end position="103"/>
    </location>
</feature>
<dbReference type="Proteomes" id="UP001159428">
    <property type="component" value="Unassembled WGS sequence"/>
</dbReference>
<dbReference type="Pfam" id="PF13181">
    <property type="entry name" value="TPR_8"/>
    <property type="match status" value="1"/>
</dbReference>
<dbReference type="InterPro" id="IPR011990">
    <property type="entry name" value="TPR-like_helical_dom_sf"/>
</dbReference>
<dbReference type="AlphaFoldDB" id="A0AAU9XDG1"/>
<sequence length="583" mass="64965">MSMGKLPRAMQSFEDYLDIAKRIGDRKNEAEAYFLIGTVNARGGFFNEATEYLEKALTMAKELRDQEIEAMVYASFGEVLRKQGDFERAIEYNKKCLNMVQKSGQRIIVGNYLANLGRTYESSGDLHQAVNYFQRSTKLFNELRVLQVDDALKVIFRNARQDIYQSLCRTLLKLSKFDEALCAADQGRAEALLDLIKLRYGSQLAVSESVQAKPEISEMVTNISGPTLFVALQGNAVNLWVIGKNRNVQFTKKEVKYLLGDATDYLNCLREKAYKEIRGRFRVICENRTLDGSSTEQELPPAEERGEETGNPLQSDENPLRLFHECIISPISDLIEDGELVVVPDGPLCLAPFAAFLDSASKYLSESMRIRILPSLMCMKLINASPKEYHNKSGALLVGDPCLKDFTTLLGENRYPPLPCAKKEVEMIGAMLGIHPLTGKEATKAEVLKRIGSVALVHIAAHGKIETGEIALAPNPERKYVRPEEQDFRLTISDVQAAKLRAKLVVLSCCHSAQGKVSSEGVVGIARAFLGAGARSVLVALWSIDDEATMEFMRSFYQHLKDGNSASVSLNRAMKCLRESEDF</sequence>
<organism evidence="4 5">
    <name type="scientific">Pocillopora meandrina</name>
    <dbReference type="NCBI Taxonomy" id="46732"/>
    <lineage>
        <taxon>Eukaryota</taxon>
        <taxon>Metazoa</taxon>
        <taxon>Cnidaria</taxon>
        <taxon>Anthozoa</taxon>
        <taxon>Hexacorallia</taxon>
        <taxon>Scleractinia</taxon>
        <taxon>Astrocoeniina</taxon>
        <taxon>Pocilloporidae</taxon>
        <taxon>Pocillopora</taxon>
    </lineage>
</organism>
<dbReference type="SMART" id="SM00028">
    <property type="entry name" value="TPR"/>
    <property type="match status" value="3"/>
</dbReference>
<evidence type="ECO:0000259" key="3">
    <source>
        <dbReference type="Pfam" id="PF12770"/>
    </source>
</evidence>
<feature type="domain" description="CHAT" evidence="3">
    <location>
        <begin position="319"/>
        <end position="580"/>
    </location>
</feature>
<dbReference type="Pfam" id="PF13424">
    <property type="entry name" value="TPR_12"/>
    <property type="match status" value="1"/>
</dbReference>
<evidence type="ECO:0000313" key="5">
    <source>
        <dbReference type="Proteomes" id="UP001159428"/>
    </source>
</evidence>
<dbReference type="InterPro" id="IPR024983">
    <property type="entry name" value="CHAT_dom"/>
</dbReference>
<dbReference type="PROSITE" id="PS50005">
    <property type="entry name" value="TPR"/>
    <property type="match status" value="3"/>
</dbReference>
<feature type="repeat" description="TPR" evidence="1">
    <location>
        <begin position="30"/>
        <end position="63"/>
    </location>
</feature>
<evidence type="ECO:0000256" key="1">
    <source>
        <dbReference type="PROSITE-ProRule" id="PRU00339"/>
    </source>
</evidence>
<accession>A0AAU9XDG1</accession>
<proteinExistence type="predicted"/>